<gene>
    <name evidence="1" type="ORF">S03H2_34808</name>
</gene>
<dbReference type="AlphaFoldDB" id="X1IM05"/>
<organism evidence="1">
    <name type="scientific">marine sediment metagenome</name>
    <dbReference type="NCBI Taxonomy" id="412755"/>
    <lineage>
        <taxon>unclassified sequences</taxon>
        <taxon>metagenomes</taxon>
        <taxon>ecological metagenomes</taxon>
    </lineage>
</organism>
<reference evidence="1" key="1">
    <citation type="journal article" date="2014" name="Front. Microbiol.">
        <title>High frequency of phylogenetically diverse reductive dehalogenase-homologous genes in deep subseafloor sedimentary metagenomes.</title>
        <authorList>
            <person name="Kawai M."/>
            <person name="Futagami T."/>
            <person name="Toyoda A."/>
            <person name="Takaki Y."/>
            <person name="Nishi S."/>
            <person name="Hori S."/>
            <person name="Arai W."/>
            <person name="Tsubouchi T."/>
            <person name="Morono Y."/>
            <person name="Uchiyama I."/>
            <person name="Ito T."/>
            <person name="Fujiyama A."/>
            <person name="Inagaki F."/>
            <person name="Takami H."/>
        </authorList>
    </citation>
    <scope>NUCLEOTIDE SEQUENCE</scope>
    <source>
        <strain evidence="1">Expedition CK06-06</strain>
    </source>
</reference>
<feature type="non-terminal residue" evidence="1">
    <location>
        <position position="177"/>
    </location>
</feature>
<sequence length="177" mass="18392">MAAGTYKIDVAIIVVYQAIACETGLVDVQMNVYDQTHALDGAKSGAMTEIEVDTGRYWKTFTPGAEGEWTVTCAKADESGAVVKSYAVCGHDIDSIGDAIATIDGEISTIDTEVGNLATAVQTVDDEIATIDGEVGDLATAVQTVDDEIAVIDTEVGNNTTAIGVIDAFHDVPATDS</sequence>
<dbReference type="EMBL" id="BARU01021259">
    <property type="protein sequence ID" value="GAH58583.1"/>
    <property type="molecule type" value="Genomic_DNA"/>
</dbReference>
<dbReference type="Gene3D" id="1.20.5.340">
    <property type="match status" value="1"/>
</dbReference>
<protein>
    <submittedName>
        <fullName evidence="1">Uncharacterized protein</fullName>
    </submittedName>
</protein>
<evidence type="ECO:0000313" key="1">
    <source>
        <dbReference type="EMBL" id="GAH58583.1"/>
    </source>
</evidence>
<comment type="caution">
    <text evidence="1">The sequence shown here is derived from an EMBL/GenBank/DDBJ whole genome shotgun (WGS) entry which is preliminary data.</text>
</comment>
<name>X1IM05_9ZZZZ</name>
<proteinExistence type="predicted"/>
<accession>X1IM05</accession>